<evidence type="ECO:0000313" key="2">
    <source>
        <dbReference type="EMBL" id="OGZ89097.1"/>
    </source>
</evidence>
<evidence type="ECO:0000313" key="3">
    <source>
        <dbReference type="Proteomes" id="UP000178935"/>
    </source>
</evidence>
<proteinExistence type="predicted"/>
<dbReference type="Proteomes" id="UP000178935">
    <property type="component" value="Unassembled WGS sequence"/>
</dbReference>
<dbReference type="AlphaFoldDB" id="A0A1G2JPN0"/>
<reference evidence="2 3" key="1">
    <citation type="journal article" date="2016" name="Nat. Commun.">
        <title>Thousands of microbial genomes shed light on interconnected biogeochemical processes in an aquifer system.</title>
        <authorList>
            <person name="Anantharaman K."/>
            <person name="Brown C.T."/>
            <person name="Hug L.A."/>
            <person name="Sharon I."/>
            <person name="Castelle C.J."/>
            <person name="Probst A.J."/>
            <person name="Thomas B.C."/>
            <person name="Singh A."/>
            <person name="Wilkins M.J."/>
            <person name="Karaoz U."/>
            <person name="Brodie E.L."/>
            <person name="Williams K.H."/>
            <person name="Hubbard S.S."/>
            <person name="Banfield J.F."/>
        </authorList>
    </citation>
    <scope>NUCLEOTIDE SEQUENCE [LARGE SCALE GENOMIC DNA]</scope>
</reference>
<dbReference type="EMBL" id="MHPU01000011">
    <property type="protein sequence ID" value="OGZ89097.1"/>
    <property type="molecule type" value="Genomic_DNA"/>
</dbReference>
<name>A0A1G2JPN0_9BACT</name>
<protein>
    <submittedName>
        <fullName evidence="2">Uncharacterized protein</fullName>
    </submittedName>
</protein>
<evidence type="ECO:0000256" key="1">
    <source>
        <dbReference type="SAM" id="MobiDB-lite"/>
    </source>
</evidence>
<accession>A0A1G2JPN0</accession>
<feature type="region of interest" description="Disordered" evidence="1">
    <location>
        <begin position="60"/>
        <end position="84"/>
    </location>
</feature>
<sequence length="84" mass="10153">MFKNLNKSDKKFIRLEKARIRRKFWDVKKQKEMIDEMYKRLSGEIKAEVIEKKVKKVKVEQKQNQVKSKAKAEKGKMKNKKKAK</sequence>
<organism evidence="2 3">
    <name type="scientific">Candidatus Staskawiczbacteria bacterium RIFOXYD1_FULL_32_13</name>
    <dbReference type="NCBI Taxonomy" id="1802234"/>
    <lineage>
        <taxon>Bacteria</taxon>
        <taxon>Candidatus Staskawicziibacteriota</taxon>
    </lineage>
</organism>
<comment type="caution">
    <text evidence="2">The sequence shown here is derived from an EMBL/GenBank/DDBJ whole genome shotgun (WGS) entry which is preliminary data.</text>
</comment>
<gene>
    <name evidence="2" type="ORF">A2561_04100</name>
</gene>